<evidence type="ECO:0000313" key="1">
    <source>
        <dbReference type="EMBL" id="ADY60136.1"/>
    </source>
</evidence>
<dbReference type="EMBL" id="CP002546">
    <property type="protein sequence ID" value="ADY60136.1"/>
    <property type="molecule type" value="Genomic_DNA"/>
</dbReference>
<dbReference type="InterPro" id="IPR034660">
    <property type="entry name" value="DinB/YfiT-like"/>
</dbReference>
<proteinExistence type="predicted"/>
<sequence>MPTSPSASTPVDTTKVGNRREVHLETLDELSREVDRLANQPTRVLGNWTLGQIFEHLARGLEAAVDGLDYRPPLWMRLTGPTLKFVILKTSMRPGMKLPDQAAVHFRPGDATTTEEGRARLQAVIGRCQATEERPRHPIFGKWTATQANKFNLMHAELHLSFVIPENSEN</sequence>
<dbReference type="STRING" id="756272.Plabr_2535"/>
<gene>
    <name evidence="1" type="ordered locus">Plabr_2535</name>
</gene>
<dbReference type="Pfam" id="PF07606">
    <property type="entry name" value="DUF1569"/>
    <property type="match status" value="1"/>
</dbReference>
<accession>F0SPY6</accession>
<dbReference type="AlphaFoldDB" id="F0SPY6"/>
<dbReference type="Proteomes" id="UP000006860">
    <property type="component" value="Chromosome"/>
</dbReference>
<dbReference type="InterPro" id="IPR011463">
    <property type="entry name" value="DUF1569"/>
</dbReference>
<protein>
    <recommendedName>
        <fullName evidence="3">DUF1569 domain-containing protein</fullName>
    </recommendedName>
</protein>
<evidence type="ECO:0000313" key="2">
    <source>
        <dbReference type="Proteomes" id="UP000006860"/>
    </source>
</evidence>
<reference evidence="2" key="1">
    <citation type="submission" date="2011-02" db="EMBL/GenBank/DDBJ databases">
        <title>The complete genome of Planctomyces brasiliensis DSM 5305.</title>
        <authorList>
            <person name="Lucas S."/>
            <person name="Copeland A."/>
            <person name="Lapidus A."/>
            <person name="Bruce D."/>
            <person name="Goodwin L."/>
            <person name="Pitluck S."/>
            <person name="Kyrpides N."/>
            <person name="Mavromatis K."/>
            <person name="Pagani I."/>
            <person name="Ivanova N."/>
            <person name="Ovchinnikova G."/>
            <person name="Lu M."/>
            <person name="Detter J.C."/>
            <person name="Han C."/>
            <person name="Land M."/>
            <person name="Hauser L."/>
            <person name="Markowitz V."/>
            <person name="Cheng J.-F."/>
            <person name="Hugenholtz P."/>
            <person name="Woyke T."/>
            <person name="Wu D."/>
            <person name="Tindall B."/>
            <person name="Pomrenke H.G."/>
            <person name="Brambilla E."/>
            <person name="Klenk H.-P."/>
            <person name="Eisen J.A."/>
        </authorList>
    </citation>
    <scope>NUCLEOTIDE SEQUENCE [LARGE SCALE GENOMIC DNA]</scope>
    <source>
        <strain evidence="2">ATCC 49424 / DSM 5305 / JCM 21570 / NBRC 103401 / IFAM 1448</strain>
    </source>
</reference>
<keyword evidence="2" id="KW-1185">Reference proteome</keyword>
<dbReference type="Gene3D" id="1.20.120.450">
    <property type="entry name" value="dinb family like domain"/>
    <property type="match status" value="1"/>
</dbReference>
<name>F0SPY6_RUBBR</name>
<evidence type="ECO:0008006" key="3">
    <source>
        <dbReference type="Google" id="ProtNLM"/>
    </source>
</evidence>
<dbReference type="HOGENOM" id="CLU_114958_0_0_0"/>
<dbReference type="KEGG" id="pbs:Plabr_2535"/>
<dbReference type="RefSeq" id="WP_013628860.1">
    <property type="nucleotide sequence ID" value="NC_015174.1"/>
</dbReference>
<organism evidence="1 2">
    <name type="scientific">Rubinisphaera brasiliensis (strain ATCC 49424 / DSM 5305 / JCM 21570 / IAM 15109 / NBRC 103401 / IFAM 1448)</name>
    <name type="common">Planctomyces brasiliensis</name>
    <dbReference type="NCBI Taxonomy" id="756272"/>
    <lineage>
        <taxon>Bacteria</taxon>
        <taxon>Pseudomonadati</taxon>
        <taxon>Planctomycetota</taxon>
        <taxon>Planctomycetia</taxon>
        <taxon>Planctomycetales</taxon>
        <taxon>Planctomycetaceae</taxon>
        <taxon>Rubinisphaera</taxon>
    </lineage>
</organism>